<evidence type="ECO:0000256" key="6">
    <source>
        <dbReference type="ARBA" id="ARBA00034075"/>
    </source>
</evidence>
<sequence length="274" mass="29720">MLFPATVALLLAVSIASRMDDCASLAKKIGSAYIHVVATQYLPQGSVIDHRSEGLDVTYQMTPAPPMPVGLCRAILNVTTSLSSSIMVEAWLPDESKGRLLSVGNRKFDGCVEYPQMAHGMYLGFATVSSNGGHNGSSASALLDQPKVLTDHSWRGVQQATVAGKALVTEYYGSNAWKSYHIGCATGARQGIRVAQLDPELFDGIVAGPPASNFGTIVMWYGAVLEDIFHGNDTYLTKENWDLVHEEMLSQCNELDGAEDDIIKDPRRCHLETR</sequence>
<keyword evidence="3 7" id="KW-0732">Signal</keyword>
<accession>A0A9P6KQA4</accession>
<dbReference type="InterPro" id="IPR011118">
    <property type="entry name" value="Tannase/feruloyl_esterase"/>
</dbReference>
<dbReference type="GO" id="GO:0030600">
    <property type="term" value="F:feruloyl esterase activity"/>
    <property type="evidence" value="ECO:0007669"/>
    <property type="project" value="UniProtKB-EC"/>
</dbReference>
<feature type="signal peptide" evidence="7">
    <location>
        <begin position="1"/>
        <end position="16"/>
    </location>
</feature>
<evidence type="ECO:0000256" key="2">
    <source>
        <dbReference type="ARBA" id="ARBA00022651"/>
    </source>
</evidence>
<evidence type="ECO:0000256" key="3">
    <source>
        <dbReference type="ARBA" id="ARBA00022729"/>
    </source>
</evidence>
<keyword evidence="9" id="KW-1185">Reference proteome</keyword>
<keyword evidence="2" id="KW-0858">Xylan degradation</keyword>
<dbReference type="EC" id="3.1.1.-" evidence="7"/>
<dbReference type="EMBL" id="WJXW01000006">
    <property type="protein sequence ID" value="KAF9734932.1"/>
    <property type="molecule type" value="Genomic_DNA"/>
</dbReference>
<keyword evidence="4 7" id="KW-0378">Hydrolase</keyword>
<comment type="similarity">
    <text evidence="7">Belongs to the tannase family.</text>
</comment>
<keyword evidence="2" id="KW-0119">Carbohydrate metabolism</keyword>
<feature type="chain" id="PRO_5040535604" description="Carboxylic ester hydrolase" evidence="7">
    <location>
        <begin position="17"/>
        <end position="274"/>
    </location>
</feature>
<dbReference type="Pfam" id="PF07519">
    <property type="entry name" value="Tannase"/>
    <property type="match status" value="1"/>
</dbReference>
<dbReference type="GO" id="GO:0045493">
    <property type="term" value="P:xylan catabolic process"/>
    <property type="evidence" value="ECO:0007669"/>
    <property type="project" value="UniProtKB-KW"/>
</dbReference>
<keyword evidence="5" id="KW-1015">Disulfide bond</keyword>
<keyword evidence="1" id="KW-0719">Serine esterase</keyword>
<evidence type="ECO:0000313" key="9">
    <source>
        <dbReference type="Proteomes" id="UP000756921"/>
    </source>
</evidence>
<keyword evidence="2" id="KW-0624">Polysaccharide degradation</keyword>
<evidence type="ECO:0000256" key="7">
    <source>
        <dbReference type="RuleBase" id="RU361238"/>
    </source>
</evidence>
<protein>
    <recommendedName>
        <fullName evidence="7">Carboxylic ester hydrolase</fullName>
        <ecNumber evidence="7">3.1.1.-</ecNumber>
    </recommendedName>
</protein>
<proteinExistence type="inferred from homology"/>
<dbReference type="Proteomes" id="UP000756921">
    <property type="component" value="Unassembled WGS sequence"/>
</dbReference>
<dbReference type="AlphaFoldDB" id="A0A9P6KQA4"/>
<evidence type="ECO:0000256" key="4">
    <source>
        <dbReference type="ARBA" id="ARBA00022801"/>
    </source>
</evidence>
<comment type="caution">
    <text evidence="8">The sequence shown here is derived from an EMBL/GenBank/DDBJ whole genome shotgun (WGS) entry which is preliminary data.</text>
</comment>
<reference evidence="8" key="1">
    <citation type="journal article" date="2020" name="Mol. Plant Microbe Interact.">
        <title>Genome Sequence of the Biocontrol Agent Coniothyrium minitans strain Conio (IMI 134523).</title>
        <authorList>
            <person name="Patel D."/>
            <person name="Shittu T.A."/>
            <person name="Baroncelli R."/>
            <person name="Muthumeenakshi S."/>
            <person name="Osborne T.H."/>
            <person name="Janganan T.K."/>
            <person name="Sreenivasaprasad S."/>
        </authorList>
    </citation>
    <scope>NUCLEOTIDE SEQUENCE</scope>
    <source>
        <strain evidence="8">Conio</strain>
    </source>
</reference>
<dbReference type="PANTHER" id="PTHR33938:SF15">
    <property type="entry name" value="FERULOYL ESTERASE B-RELATED"/>
    <property type="match status" value="1"/>
</dbReference>
<organism evidence="8 9">
    <name type="scientific">Paraphaeosphaeria minitans</name>
    <dbReference type="NCBI Taxonomy" id="565426"/>
    <lineage>
        <taxon>Eukaryota</taxon>
        <taxon>Fungi</taxon>
        <taxon>Dikarya</taxon>
        <taxon>Ascomycota</taxon>
        <taxon>Pezizomycotina</taxon>
        <taxon>Dothideomycetes</taxon>
        <taxon>Pleosporomycetidae</taxon>
        <taxon>Pleosporales</taxon>
        <taxon>Massarineae</taxon>
        <taxon>Didymosphaeriaceae</taxon>
        <taxon>Paraphaeosphaeria</taxon>
    </lineage>
</organism>
<gene>
    <name evidence="8" type="ORF">PMIN01_06337</name>
</gene>
<evidence type="ECO:0000313" key="8">
    <source>
        <dbReference type="EMBL" id="KAF9734932.1"/>
    </source>
</evidence>
<comment type="catalytic activity">
    <reaction evidence="6">
        <text>feruloyl-polysaccharide + H2O = ferulate + polysaccharide.</text>
        <dbReference type="EC" id="3.1.1.73"/>
    </reaction>
</comment>
<dbReference type="OrthoDB" id="3039123at2759"/>
<evidence type="ECO:0000256" key="5">
    <source>
        <dbReference type="ARBA" id="ARBA00023157"/>
    </source>
</evidence>
<dbReference type="PANTHER" id="PTHR33938">
    <property type="entry name" value="FERULOYL ESTERASE B-RELATED"/>
    <property type="match status" value="1"/>
</dbReference>
<name>A0A9P6KQA4_9PLEO</name>
<evidence type="ECO:0000256" key="1">
    <source>
        <dbReference type="ARBA" id="ARBA00022487"/>
    </source>
</evidence>